<dbReference type="PROSITE" id="PS51094">
    <property type="entry name" value="PTS_EIIA_TYPE_2"/>
    <property type="match status" value="1"/>
</dbReference>
<reference evidence="3" key="1">
    <citation type="journal article" date="2019" name="Int. J. Syst. Evol. Microbiol.">
        <title>The Global Catalogue of Microorganisms (GCM) 10K type strain sequencing project: providing services to taxonomists for standard genome sequencing and annotation.</title>
        <authorList>
            <consortium name="The Broad Institute Genomics Platform"/>
            <consortium name="The Broad Institute Genome Sequencing Center for Infectious Disease"/>
            <person name="Wu L."/>
            <person name="Ma J."/>
        </authorList>
    </citation>
    <scope>NUCLEOTIDE SEQUENCE [LARGE SCALE GENOMIC DNA]</scope>
    <source>
        <strain evidence="3">CCM 8924</strain>
    </source>
</reference>
<feature type="domain" description="PTS EIIA type-2" evidence="1">
    <location>
        <begin position="1"/>
        <end position="129"/>
    </location>
</feature>
<proteinExistence type="predicted"/>
<keyword evidence="2" id="KW-0813">Transport</keyword>
<keyword evidence="2" id="KW-0762">Sugar transport</keyword>
<evidence type="ECO:0000313" key="2">
    <source>
        <dbReference type="EMBL" id="MFC6179068.1"/>
    </source>
</evidence>
<dbReference type="SUPFAM" id="SSF55804">
    <property type="entry name" value="Phoshotransferase/anion transport protein"/>
    <property type="match status" value="1"/>
</dbReference>
<protein>
    <submittedName>
        <fullName evidence="2">PTS sugar transporter subunit IIA</fullName>
    </submittedName>
</protein>
<dbReference type="EMBL" id="JBHSSG010000013">
    <property type="protein sequence ID" value="MFC6179068.1"/>
    <property type="molecule type" value="Genomic_DNA"/>
</dbReference>
<accession>A0ABW1RUB2</accession>
<dbReference type="Proteomes" id="UP001596158">
    <property type="component" value="Unassembled WGS sequence"/>
</dbReference>
<dbReference type="Pfam" id="PF00359">
    <property type="entry name" value="PTS_EIIA_2"/>
    <property type="match status" value="1"/>
</dbReference>
<comment type="caution">
    <text evidence="2">The sequence shown here is derived from an EMBL/GenBank/DDBJ whole genome shotgun (WGS) entry which is preliminary data.</text>
</comment>
<dbReference type="Gene3D" id="3.40.930.10">
    <property type="entry name" value="Mannitol-specific EII, Chain A"/>
    <property type="match status" value="1"/>
</dbReference>
<evidence type="ECO:0000313" key="3">
    <source>
        <dbReference type="Proteomes" id="UP001596158"/>
    </source>
</evidence>
<dbReference type="RefSeq" id="WP_042491739.1">
    <property type="nucleotide sequence ID" value="NZ_BJDT01000001.1"/>
</dbReference>
<organism evidence="2 3">
    <name type="scientific">Weissella sagaensis</name>
    <dbReference type="NCBI Taxonomy" id="2559928"/>
    <lineage>
        <taxon>Bacteria</taxon>
        <taxon>Bacillati</taxon>
        <taxon>Bacillota</taxon>
        <taxon>Bacilli</taxon>
        <taxon>Lactobacillales</taxon>
        <taxon>Lactobacillaceae</taxon>
        <taxon>Weissella</taxon>
    </lineage>
</organism>
<sequence length="129" mass="14516">MVKLEFLSIPAMPTVPMIAQLTAQRFKLSEEHVKQAMLEREALGSTVVAQGISIPHVELANIKTQGLFLIKDKQQLALVLIIDQSQPDEQLIKILQGLLAEQSLEKLRHIKSEEAFKILIKEVANRVVR</sequence>
<dbReference type="InterPro" id="IPR002178">
    <property type="entry name" value="PTS_EIIA_type-2_dom"/>
</dbReference>
<name>A0ABW1RUB2_9LACO</name>
<evidence type="ECO:0000259" key="1">
    <source>
        <dbReference type="PROSITE" id="PS51094"/>
    </source>
</evidence>
<keyword evidence="3" id="KW-1185">Reference proteome</keyword>
<dbReference type="InterPro" id="IPR016152">
    <property type="entry name" value="PTrfase/Anion_transptr"/>
</dbReference>
<gene>
    <name evidence="2" type="ORF">ACFQGR_06685</name>
</gene>